<reference evidence="2 3" key="1">
    <citation type="submission" date="2023-02" db="EMBL/GenBank/DDBJ databases">
        <title>Microbacterium betulae sp. nov., isolated from birch wood.</title>
        <authorList>
            <person name="Pasciak M."/>
            <person name="Pawlik K.J."/>
            <person name="Martynowski D."/>
            <person name="Laczmanski L."/>
            <person name="Ciekot J."/>
            <person name="Szponar B."/>
            <person name="Wojcik-Fatla A."/>
            <person name="Mackiewicz B."/>
            <person name="Farian E."/>
            <person name="Cholewa G."/>
            <person name="Cholewa A."/>
            <person name="Dutkiewicz J."/>
        </authorList>
    </citation>
    <scope>NUCLEOTIDE SEQUENCE [LARGE SCALE GENOMIC DNA]</scope>
    <source>
        <strain evidence="2 3">AB</strain>
    </source>
</reference>
<feature type="compositionally biased region" description="Basic residues" evidence="1">
    <location>
        <begin position="75"/>
        <end position="96"/>
    </location>
</feature>
<sequence length="96" mass="10668">MTQTPTEDHHHTDEPLAWKQAADDVFVATHDGEFAGFVALDGRRHLAHDRHGQQIGDFDSLATALAALEEDPPARGRRPGAPRTSRPRRLTRRVLA</sequence>
<feature type="region of interest" description="Disordered" evidence="1">
    <location>
        <begin position="68"/>
        <end position="96"/>
    </location>
</feature>
<proteinExistence type="predicted"/>
<gene>
    <name evidence="2" type="ORF">N8K70_04075</name>
</gene>
<evidence type="ECO:0000313" key="2">
    <source>
        <dbReference type="EMBL" id="WOF23869.1"/>
    </source>
</evidence>
<evidence type="ECO:0000313" key="3">
    <source>
        <dbReference type="Proteomes" id="UP001305498"/>
    </source>
</evidence>
<organism evidence="2 3">
    <name type="scientific">Microbacterium betulae</name>
    <dbReference type="NCBI Taxonomy" id="2981139"/>
    <lineage>
        <taxon>Bacteria</taxon>
        <taxon>Bacillati</taxon>
        <taxon>Actinomycetota</taxon>
        <taxon>Actinomycetes</taxon>
        <taxon>Micrococcales</taxon>
        <taxon>Microbacteriaceae</taxon>
        <taxon>Microbacterium</taxon>
    </lineage>
</organism>
<dbReference type="KEGG" id="mbet:N8K70_04075"/>
<dbReference type="EMBL" id="CP118157">
    <property type="protein sequence ID" value="WOF23869.1"/>
    <property type="molecule type" value="Genomic_DNA"/>
</dbReference>
<protein>
    <submittedName>
        <fullName evidence="2">Uncharacterized protein</fullName>
    </submittedName>
</protein>
<keyword evidence="3" id="KW-1185">Reference proteome</keyword>
<dbReference type="RefSeq" id="WP_317140340.1">
    <property type="nucleotide sequence ID" value="NZ_CP118157.1"/>
</dbReference>
<dbReference type="Proteomes" id="UP001305498">
    <property type="component" value="Chromosome"/>
</dbReference>
<accession>A0AA97FJH1</accession>
<dbReference type="AlphaFoldDB" id="A0AA97FJH1"/>
<name>A0AA97FJH1_9MICO</name>
<evidence type="ECO:0000256" key="1">
    <source>
        <dbReference type="SAM" id="MobiDB-lite"/>
    </source>
</evidence>